<dbReference type="OrthoDB" id="4549080at2"/>
<gene>
    <name evidence="2" type="ordered locus">Sros_3889</name>
</gene>
<name>D2AUU4_STRRD</name>
<sequence length="131" mass="14429">MTIAYEWRGHFDNAAINALHAEGFGHAPLKDDWWAQVNRHSLGWVCAKENGELVGFVNVAWDGAVHAFILDTLVTGRARRHGVGTGLVAVAVREARAAKCEWLHVDFDDDLKDFYFGACGFQPTHAGLIAL</sequence>
<dbReference type="EMBL" id="CP001814">
    <property type="protein sequence ID" value="ACZ86806.1"/>
    <property type="molecule type" value="Genomic_DNA"/>
</dbReference>
<keyword evidence="3" id="KW-1185">Reference proteome</keyword>
<dbReference type="InterPro" id="IPR000182">
    <property type="entry name" value="GNAT_dom"/>
</dbReference>
<proteinExistence type="predicted"/>
<dbReference type="PROSITE" id="PS51186">
    <property type="entry name" value="GNAT"/>
    <property type="match status" value="1"/>
</dbReference>
<dbReference type="Proteomes" id="UP000002029">
    <property type="component" value="Chromosome"/>
</dbReference>
<feature type="domain" description="N-acetyltransferase" evidence="1">
    <location>
        <begin position="1"/>
        <end position="131"/>
    </location>
</feature>
<organism evidence="2 3">
    <name type="scientific">Streptosporangium roseum (strain ATCC 12428 / DSM 43021 / JCM 3005 / KCTC 9067 / NCIMB 10171 / NRRL 2505 / NI 9100)</name>
    <dbReference type="NCBI Taxonomy" id="479432"/>
    <lineage>
        <taxon>Bacteria</taxon>
        <taxon>Bacillati</taxon>
        <taxon>Actinomycetota</taxon>
        <taxon>Actinomycetes</taxon>
        <taxon>Streptosporangiales</taxon>
        <taxon>Streptosporangiaceae</taxon>
        <taxon>Streptosporangium</taxon>
    </lineage>
</organism>
<evidence type="ECO:0000259" key="1">
    <source>
        <dbReference type="PROSITE" id="PS51186"/>
    </source>
</evidence>
<dbReference type="AlphaFoldDB" id="D2AUU4"/>
<dbReference type="SUPFAM" id="SSF55729">
    <property type="entry name" value="Acyl-CoA N-acyltransferases (Nat)"/>
    <property type="match status" value="1"/>
</dbReference>
<dbReference type="KEGG" id="sro:Sros_3889"/>
<dbReference type="Gene3D" id="3.40.630.30">
    <property type="match status" value="1"/>
</dbReference>
<dbReference type="eggNOG" id="COG1444">
    <property type="taxonomic scope" value="Bacteria"/>
</dbReference>
<protein>
    <submittedName>
        <fullName evidence="2">GCN5-related N-acetyltransferase</fullName>
    </submittedName>
</protein>
<dbReference type="Pfam" id="PF00583">
    <property type="entry name" value="Acetyltransf_1"/>
    <property type="match status" value="1"/>
</dbReference>
<evidence type="ECO:0000313" key="3">
    <source>
        <dbReference type="Proteomes" id="UP000002029"/>
    </source>
</evidence>
<dbReference type="STRING" id="479432.Sros_3889"/>
<reference evidence="2 3" key="1">
    <citation type="journal article" date="2010" name="Stand. Genomic Sci.">
        <title>Complete genome sequence of Streptosporangium roseum type strain (NI 9100).</title>
        <authorList>
            <person name="Nolan M."/>
            <person name="Sikorski J."/>
            <person name="Jando M."/>
            <person name="Lucas S."/>
            <person name="Lapidus A."/>
            <person name="Glavina Del Rio T."/>
            <person name="Chen F."/>
            <person name="Tice H."/>
            <person name="Pitluck S."/>
            <person name="Cheng J.F."/>
            <person name="Chertkov O."/>
            <person name="Sims D."/>
            <person name="Meincke L."/>
            <person name="Brettin T."/>
            <person name="Han C."/>
            <person name="Detter J.C."/>
            <person name="Bruce D."/>
            <person name="Goodwin L."/>
            <person name="Land M."/>
            <person name="Hauser L."/>
            <person name="Chang Y.J."/>
            <person name="Jeffries C.D."/>
            <person name="Ivanova N."/>
            <person name="Mavromatis K."/>
            <person name="Mikhailova N."/>
            <person name="Chen A."/>
            <person name="Palaniappan K."/>
            <person name="Chain P."/>
            <person name="Rohde M."/>
            <person name="Goker M."/>
            <person name="Bristow J."/>
            <person name="Eisen J.A."/>
            <person name="Markowitz V."/>
            <person name="Hugenholtz P."/>
            <person name="Kyrpides N.C."/>
            <person name="Klenk H.P."/>
        </authorList>
    </citation>
    <scope>NUCLEOTIDE SEQUENCE [LARGE SCALE GENOMIC DNA]</scope>
    <source>
        <strain evidence="3">ATCC 12428 / DSM 43021 / JCM 3005 / NI 9100</strain>
    </source>
</reference>
<accession>D2AUU4</accession>
<evidence type="ECO:0000313" key="2">
    <source>
        <dbReference type="EMBL" id="ACZ86806.1"/>
    </source>
</evidence>
<dbReference type="GO" id="GO:0016747">
    <property type="term" value="F:acyltransferase activity, transferring groups other than amino-acyl groups"/>
    <property type="evidence" value="ECO:0007669"/>
    <property type="project" value="InterPro"/>
</dbReference>
<dbReference type="InterPro" id="IPR016181">
    <property type="entry name" value="Acyl_CoA_acyltransferase"/>
</dbReference>
<dbReference type="HOGENOM" id="CLU_135063_0_0_11"/>
<dbReference type="RefSeq" id="WP_012890549.1">
    <property type="nucleotide sequence ID" value="NC_013595.1"/>
</dbReference>